<evidence type="ECO:0000313" key="2">
    <source>
        <dbReference type="Proteomes" id="UP000284220"/>
    </source>
</evidence>
<protein>
    <submittedName>
        <fullName evidence="1">Uncharacterized protein</fullName>
    </submittedName>
</protein>
<organism evidence="1 2">
    <name type="scientific">Blautia obeum</name>
    <dbReference type="NCBI Taxonomy" id="40520"/>
    <lineage>
        <taxon>Bacteria</taxon>
        <taxon>Bacillati</taxon>
        <taxon>Bacillota</taxon>
        <taxon>Clostridia</taxon>
        <taxon>Lachnospirales</taxon>
        <taxon>Lachnospiraceae</taxon>
        <taxon>Blautia</taxon>
    </lineage>
</organism>
<dbReference type="AlphaFoldDB" id="A0A414SKJ5"/>
<accession>A0A414SKJ5</accession>
<dbReference type="Proteomes" id="UP000284220">
    <property type="component" value="Unassembled WGS sequence"/>
</dbReference>
<evidence type="ECO:0000313" key="1">
    <source>
        <dbReference type="EMBL" id="RHG20091.1"/>
    </source>
</evidence>
<sequence>MKKDNREIHIWLDDPPCIVNACTSYFCTRDLFDINEKIIHTTQTHFCSFRYHRRIFVHVNGGVHEIKIGETEGTNREIREGHNIEKMLFAGEFDWFRE</sequence>
<dbReference type="RefSeq" id="WP_118197413.1">
    <property type="nucleotide sequence ID" value="NZ_QRHZ01000001.1"/>
</dbReference>
<name>A0A414SKJ5_9FIRM</name>
<comment type="caution">
    <text evidence="1">The sequence shown here is derived from an EMBL/GenBank/DDBJ whole genome shotgun (WGS) entry which is preliminary data.</text>
</comment>
<reference evidence="1 2" key="1">
    <citation type="submission" date="2018-08" db="EMBL/GenBank/DDBJ databases">
        <title>A genome reference for cultivated species of the human gut microbiota.</title>
        <authorList>
            <person name="Zou Y."/>
            <person name="Xue W."/>
            <person name="Luo G."/>
        </authorList>
    </citation>
    <scope>NUCLEOTIDE SEQUENCE [LARGE SCALE GENOMIC DNA]</scope>
    <source>
        <strain evidence="1 2">AM22-9LB</strain>
    </source>
</reference>
<dbReference type="EMBL" id="QRHZ01000001">
    <property type="protein sequence ID" value="RHG20091.1"/>
    <property type="molecule type" value="Genomic_DNA"/>
</dbReference>
<proteinExistence type="predicted"/>
<gene>
    <name evidence="1" type="ORF">DW272_02470</name>
</gene>